<protein>
    <submittedName>
        <fullName evidence="1">Uncharacterized protein</fullName>
    </submittedName>
</protein>
<comment type="caution">
    <text evidence="1">The sequence shown here is derived from an EMBL/GenBank/DDBJ whole genome shotgun (WGS) entry which is preliminary data.</text>
</comment>
<organism evidence="1 2">
    <name type="scientific">Lucilia cuprina</name>
    <name type="common">Green bottle fly</name>
    <name type="synonym">Australian sheep blowfly</name>
    <dbReference type="NCBI Taxonomy" id="7375"/>
    <lineage>
        <taxon>Eukaryota</taxon>
        <taxon>Metazoa</taxon>
        <taxon>Ecdysozoa</taxon>
        <taxon>Arthropoda</taxon>
        <taxon>Hexapoda</taxon>
        <taxon>Insecta</taxon>
        <taxon>Pterygota</taxon>
        <taxon>Neoptera</taxon>
        <taxon>Endopterygota</taxon>
        <taxon>Diptera</taxon>
        <taxon>Brachycera</taxon>
        <taxon>Muscomorpha</taxon>
        <taxon>Oestroidea</taxon>
        <taxon>Calliphoridae</taxon>
        <taxon>Luciliinae</taxon>
        <taxon>Lucilia</taxon>
    </lineage>
</organism>
<dbReference type="Proteomes" id="UP000037069">
    <property type="component" value="Unassembled WGS sequence"/>
</dbReference>
<gene>
    <name evidence="1" type="ORF">FF38_09663</name>
</gene>
<dbReference type="AlphaFoldDB" id="A0A0L0CR05"/>
<evidence type="ECO:0000313" key="2">
    <source>
        <dbReference type="Proteomes" id="UP000037069"/>
    </source>
</evidence>
<dbReference type="EMBL" id="JRES01000045">
    <property type="protein sequence ID" value="KNC34622.1"/>
    <property type="molecule type" value="Genomic_DNA"/>
</dbReference>
<keyword evidence="2" id="KW-1185">Reference proteome</keyword>
<accession>A0A0L0CR05</accession>
<reference evidence="1 2" key="1">
    <citation type="journal article" date="2015" name="Nat. Commun.">
        <title>Lucilia cuprina genome unlocks parasitic fly biology to underpin future interventions.</title>
        <authorList>
            <person name="Anstead C.A."/>
            <person name="Korhonen P.K."/>
            <person name="Young N.D."/>
            <person name="Hall R.S."/>
            <person name="Jex A.R."/>
            <person name="Murali S.C."/>
            <person name="Hughes D.S."/>
            <person name="Lee S.F."/>
            <person name="Perry T."/>
            <person name="Stroehlein A.J."/>
            <person name="Ansell B.R."/>
            <person name="Breugelmans B."/>
            <person name="Hofmann A."/>
            <person name="Qu J."/>
            <person name="Dugan S."/>
            <person name="Lee S.L."/>
            <person name="Chao H."/>
            <person name="Dinh H."/>
            <person name="Han Y."/>
            <person name="Doddapaneni H.V."/>
            <person name="Worley K.C."/>
            <person name="Muzny D.M."/>
            <person name="Ioannidis P."/>
            <person name="Waterhouse R.M."/>
            <person name="Zdobnov E.M."/>
            <person name="James P.J."/>
            <person name="Bagnall N.H."/>
            <person name="Kotze A.C."/>
            <person name="Gibbs R.A."/>
            <person name="Richards S."/>
            <person name="Batterham P."/>
            <person name="Gasser R.B."/>
        </authorList>
    </citation>
    <scope>NUCLEOTIDE SEQUENCE [LARGE SCALE GENOMIC DNA]</scope>
    <source>
        <strain evidence="1 2">LS</strain>
        <tissue evidence="1">Full body</tissue>
    </source>
</reference>
<sequence length="183" mass="21038">MPTDKMMEVMFKGKRCCKDVKFYSSKAQTLKHYPQLQILQEIVYTTLTFKQREKKGYDNTRAQLEVKCLQGHHNILSNNLMLSKNAFIHFSSIIHFAKLASFTNVKSCIAKKQQIYSLIDNATKSKHHKIHERNGTIFANKLNIELFVGFNVTTVTDFVLGQEPELQAPLHSVKPCMGFLLTQ</sequence>
<evidence type="ECO:0000313" key="1">
    <source>
        <dbReference type="EMBL" id="KNC34622.1"/>
    </source>
</evidence>
<proteinExistence type="predicted"/>
<name>A0A0L0CR05_LUCCU</name>